<gene>
    <name evidence="2" type="ORF">GN958_ATG11174</name>
</gene>
<dbReference type="AlphaFoldDB" id="A0A8S9UKT4"/>
<protein>
    <submittedName>
        <fullName evidence="2">Uncharacterized protein</fullName>
    </submittedName>
</protein>
<feature type="region of interest" description="Disordered" evidence="1">
    <location>
        <begin position="1"/>
        <end position="90"/>
    </location>
</feature>
<dbReference type="Proteomes" id="UP000704712">
    <property type="component" value="Unassembled WGS sequence"/>
</dbReference>
<name>A0A8S9UKT4_PHYIN</name>
<proteinExistence type="predicted"/>
<sequence length="90" mass="9462">MGFWSTKPCSGSSTTSSPSSSSTTAAPSVPKSKGAEEYQAVEAWPGTAANTRTEEREAVGTARRMAIAAERPARRRRETASGSILDNRAS</sequence>
<accession>A0A8S9UKT4</accession>
<feature type="compositionally biased region" description="Low complexity" evidence="1">
    <location>
        <begin position="1"/>
        <end position="32"/>
    </location>
</feature>
<dbReference type="EMBL" id="JAACNO010001551">
    <property type="protein sequence ID" value="KAF4139689.1"/>
    <property type="molecule type" value="Genomic_DNA"/>
</dbReference>
<comment type="caution">
    <text evidence="2">The sequence shown here is derived from an EMBL/GenBank/DDBJ whole genome shotgun (WGS) entry which is preliminary data.</text>
</comment>
<evidence type="ECO:0000313" key="2">
    <source>
        <dbReference type="EMBL" id="KAF4139689.1"/>
    </source>
</evidence>
<evidence type="ECO:0000313" key="3">
    <source>
        <dbReference type="Proteomes" id="UP000704712"/>
    </source>
</evidence>
<reference evidence="2" key="1">
    <citation type="submission" date="2020-03" db="EMBL/GenBank/DDBJ databases">
        <title>Hybrid Assembly of Korean Phytophthora infestans isolates.</title>
        <authorList>
            <person name="Prokchorchik M."/>
            <person name="Lee Y."/>
            <person name="Seo J."/>
            <person name="Cho J.-H."/>
            <person name="Park Y.-E."/>
            <person name="Jang D.-C."/>
            <person name="Im J.-S."/>
            <person name="Choi J.-G."/>
            <person name="Park H.-J."/>
            <person name="Lee G.-B."/>
            <person name="Lee Y.-G."/>
            <person name="Hong S.-Y."/>
            <person name="Cho K."/>
            <person name="Sohn K.H."/>
        </authorList>
    </citation>
    <scope>NUCLEOTIDE SEQUENCE</scope>
    <source>
        <strain evidence="2">KR_2_A2</strain>
    </source>
</reference>
<evidence type="ECO:0000256" key="1">
    <source>
        <dbReference type="SAM" id="MobiDB-lite"/>
    </source>
</evidence>
<organism evidence="2 3">
    <name type="scientific">Phytophthora infestans</name>
    <name type="common">Potato late blight agent</name>
    <name type="synonym">Botrytis infestans</name>
    <dbReference type="NCBI Taxonomy" id="4787"/>
    <lineage>
        <taxon>Eukaryota</taxon>
        <taxon>Sar</taxon>
        <taxon>Stramenopiles</taxon>
        <taxon>Oomycota</taxon>
        <taxon>Peronosporomycetes</taxon>
        <taxon>Peronosporales</taxon>
        <taxon>Peronosporaceae</taxon>
        <taxon>Phytophthora</taxon>
    </lineage>
</organism>